<evidence type="ECO:0000256" key="3">
    <source>
        <dbReference type="SAM" id="SignalP"/>
    </source>
</evidence>
<feature type="chain" id="PRO_5032972978" evidence="3">
    <location>
        <begin position="22"/>
        <end position="141"/>
    </location>
</feature>
<dbReference type="PANTHER" id="PTHR33227">
    <property type="entry name" value="STIGMA-SPECIFIC STIG1-LIKE PROTEIN 3"/>
    <property type="match status" value="1"/>
</dbReference>
<keyword evidence="2 3" id="KW-0732">Signal</keyword>
<dbReference type="EMBL" id="JADCNL010000010">
    <property type="protein sequence ID" value="KAG0463989.1"/>
    <property type="molecule type" value="Genomic_DNA"/>
</dbReference>
<proteinExistence type="inferred from homology"/>
<reference evidence="4 5" key="1">
    <citation type="journal article" date="2020" name="Nat. Food">
        <title>A phased Vanilla planifolia genome enables genetic improvement of flavour and production.</title>
        <authorList>
            <person name="Hasing T."/>
            <person name="Tang H."/>
            <person name="Brym M."/>
            <person name="Khazi F."/>
            <person name="Huang T."/>
            <person name="Chambers A.H."/>
        </authorList>
    </citation>
    <scope>NUCLEOTIDE SEQUENCE [LARGE SCALE GENOMIC DNA]</scope>
    <source>
        <tissue evidence="4">Leaf</tissue>
    </source>
</reference>
<dbReference type="AlphaFoldDB" id="A0A835UI46"/>
<evidence type="ECO:0000256" key="1">
    <source>
        <dbReference type="ARBA" id="ARBA00006010"/>
    </source>
</evidence>
<comment type="caution">
    <text evidence="4">The sequence shown here is derived from an EMBL/GenBank/DDBJ whole genome shotgun (WGS) entry which is preliminary data.</text>
</comment>
<feature type="signal peptide" evidence="3">
    <location>
        <begin position="1"/>
        <end position="21"/>
    </location>
</feature>
<dbReference type="PANTHER" id="PTHR33227:SF6">
    <property type="entry name" value="PROTEIN GRIM REAPER"/>
    <property type="match status" value="1"/>
</dbReference>
<dbReference type="OrthoDB" id="206201at2759"/>
<protein>
    <submittedName>
        <fullName evidence="4">Uncharacterized protein</fullName>
    </submittedName>
</protein>
<evidence type="ECO:0000256" key="2">
    <source>
        <dbReference type="ARBA" id="ARBA00022729"/>
    </source>
</evidence>
<evidence type="ECO:0000313" key="5">
    <source>
        <dbReference type="Proteomes" id="UP000636800"/>
    </source>
</evidence>
<name>A0A835UI46_VANPL</name>
<dbReference type="Pfam" id="PF04885">
    <property type="entry name" value="Stig1"/>
    <property type="match status" value="1"/>
</dbReference>
<gene>
    <name evidence="4" type="ORF">HPP92_020058</name>
</gene>
<accession>A0A835UI46</accession>
<dbReference type="InterPro" id="IPR006969">
    <property type="entry name" value="Stig-like"/>
</dbReference>
<evidence type="ECO:0000313" key="4">
    <source>
        <dbReference type="EMBL" id="KAG0463989.1"/>
    </source>
</evidence>
<keyword evidence="5" id="KW-1185">Reference proteome</keyword>
<organism evidence="4 5">
    <name type="scientific">Vanilla planifolia</name>
    <name type="common">Vanilla</name>
    <dbReference type="NCBI Taxonomy" id="51239"/>
    <lineage>
        <taxon>Eukaryota</taxon>
        <taxon>Viridiplantae</taxon>
        <taxon>Streptophyta</taxon>
        <taxon>Embryophyta</taxon>
        <taxon>Tracheophyta</taxon>
        <taxon>Spermatophyta</taxon>
        <taxon>Magnoliopsida</taxon>
        <taxon>Liliopsida</taxon>
        <taxon>Asparagales</taxon>
        <taxon>Orchidaceae</taxon>
        <taxon>Vanilloideae</taxon>
        <taxon>Vanilleae</taxon>
        <taxon>Vanilla</taxon>
    </lineage>
</organism>
<sequence length="141" mass="14424">METSLLAIVVAALSLLSTASAVRSGYAGAASAHFSGLGSRAGSRFLADVLKNRDGDLCTPWAKNACPVRPPGNKLSCCNNHCRDVLSDYNNCGRCGVTCGFGELCCGGTCVAVAHHANNCGACGRVCQPGVRCEYGACGYA</sequence>
<dbReference type="Proteomes" id="UP000636800">
    <property type="component" value="Chromosome 10"/>
</dbReference>
<comment type="similarity">
    <text evidence="1">Belongs to the STIG1 family.</text>
</comment>